<dbReference type="EMBL" id="QSWD01000003">
    <property type="protein sequence ID" value="RGP02727.1"/>
    <property type="molecule type" value="Genomic_DNA"/>
</dbReference>
<dbReference type="Proteomes" id="UP000261031">
    <property type="component" value="Unassembled WGS sequence"/>
</dbReference>
<feature type="chain" id="PRO_5017679983" description="Carbohydrate binding X2 domain-containing protein" evidence="7">
    <location>
        <begin position="44"/>
        <end position="902"/>
    </location>
</feature>
<accession>A0A3E5HLN5</accession>
<name>A0A3E5HLN5_BIFPS</name>
<evidence type="ECO:0000256" key="1">
    <source>
        <dbReference type="ARBA" id="ARBA00022729"/>
    </source>
</evidence>
<dbReference type="GO" id="GO:0030245">
    <property type="term" value="P:cellulose catabolic process"/>
    <property type="evidence" value="ECO:0007669"/>
    <property type="project" value="UniProtKB-KW"/>
</dbReference>
<sequence>MGYLFGVYEIRENMVNHHKMINAAIATLATCAMLLPVVGSANANESSNTAVLGAGYTATKISHPNAGLGEDDGIVNVLNGESIDDLTQGLPERGQNYSWASAGYGDWMYVGTCYSAMGSTLKYMANTMGAKYASIKAALDVAFNGELFLDNGENHSLLLKINVKTGEVKIIVNAIGGEHAVNGYRAAVEFHDKLYFAAAAKGQPYLLEVDPSSGDATEIVYRSAAMTTGLKKGYTAGIRGLTVVNNQLIASMITDNGAAIVASSNPSAGQDSFATIATQDKGLYNYPACAVTDNVFGGCVWDMVGFKGNLYVTVVTGKGKNTKQSFALLRGTQDESTGKWTFKPLVGDPADGAKYEWGFGASRSGAANMVVYKGHLYIGGYNDPMNALEKAMQMDFSDLYKDLESPVNLWRMDVDEDGNENFEMLAGEANNKYFGDSKGTIDGNTMLSGLGDSDEQSRHLNQYVWRMQSYNGKLYVGTFDISDLAYPATQFANGDILKRTPEEWKKQIEYIKIFFDSLKKNDQNGTSGTTDTDSQETSKPSESESQETTKPSDDDIMPLNEGEASESDQAAQAVEEAGKTDEVAADVATMQQLLEDMGADLNSKQTDVVSPDGVAPQAAETYTLDDRYQFLASLQRLLDLYNKNKQYLPEFITNELDKWLTEENLENFIDFVGVLSYLHYSNDETRGFDLIVSSDGTNFQTISRNGFGDNNNHGLRVFAVTDSGLAIGTANPYHGTQVWLLNDGEIKNAELTNGDAFDYDKYDSDKKSANANGLTVGINPNGNTVEDVQYDYQSLTAGTDYTVADDGSIVLSSAFLNGRETGSTGSVVVFYNQGARVRFTVTIKDSTPNAPKKDDDKQNTKPAAHKKANTANTGSNVIGVVVVVAVLVVAAGALFVFKRKRS</sequence>
<organism evidence="9 10">
    <name type="scientific">Bifidobacterium pseudocatenulatum</name>
    <dbReference type="NCBI Taxonomy" id="28026"/>
    <lineage>
        <taxon>Bacteria</taxon>
        <taxon>Bacillati</taxon>
        <taxon>Actinomycetota</taxon>
        <taxon>Actinomycetes</taxon>
        <taxon>Bifidobacteriales</taxon>
        <taxon>Bifidobacteriaceae</taxon>
        <taxon>Bifidobacterium</taxon>
    </lineage>
</organism>
<proteinExistence type="predicted"/>
<feature type="compositionally biased region" description="Polar residues" evidence="5">
    <location>
        <begin position="523"/>
        <end position="540"/>
    </location>
</feature>
<keyword evidence="1 7" id="KW-0732">Signal</keyword>
<feature type="region of interest" description="Disordered" evidence="5">
    <location>
        <begin position="845"/>
        <end position="868"/>
    </location>
</feature>
<evidence type="ECO:0000256" key="4">
    <source>
        <dbReference type="ARBA" id="ARBA00023326"/>
    </source>
</evidence>
<keyword evidence="6" id="KW-0472">Membrane</keyword>
<evidence type="ECO:0000313" key="9">
    <source>
        <dbReference type="EMBL" id="RGP02727.1"/>
    </source>
</evidence>
<evidence type="ECO:0000313" key="10">
    <source>
        <dbReference type="Proteomes" id="UP000261031"/>
    </source>
</evidence>
<dbReference type="InterPro" id="IPR005102">
    <property type="entry name" value="Carbo-bd_X2"/>
</dbReference>
<gene>
    <name evidence="9" type="ORF">DXA79_05765</name>
</gene>
<feature type="signal peptide" evidence="7">
    <location>
        <begin position="1"/>
        <end position="43"/>
    </location>
</feature>
<evidence type="ECO:0000256" key="5">
    <source>
        <dbReference type="SAM" id="MobiDB-lite"/>
    </source>
</evidence>
<keyword evidence="6" id="KW-0812">Transmembrane</keyword>
<reference evidence="9 10" key="1">
    <citation type="submission" date="2018-08" db="EMBL/GenBank/DDBJ databases">
        <title>A genome reference for cultivated species of the human gut microbiota.</title>
        <authorList>
            <person name="Zou Y."/>
            <person name="Xue W."/>
            <person name="Luo G."/>
        </authorList>
    </citation>
    <scope>NUCLEOTIDE SEQUENCE [LARGE SCALE GENOMIC DNA]</scope>
    <source>
        <strain evidence="9 10">OF05-12</strain>
    </source>
</reference>
<evidence type="ECO:0000256" key="3">
    <source>
        <dbReference type="ARBA" id="ARBA00023277"/>
    </source>
</evidence>
<dbReference type="InterPro" id="IPR014756">
    <property type="entry name" value="Ig_E-set"/>
</dbReference>
<keyword evidence="3" id="KW-0119">Carbohydrate metabolism</keyword>
<evidence type="ECO:0000256" key="6">
    <source>
        <dbReference type="SAM" id="Phobius"/>
    </source>
</evidence>
<feature type="domain" description="Carbohydrate binding X2" evidence="8">
    <location>
        <begin position="765"/>
        <end position="841"/>
    </location>
</feature>
<protein>
    <recommendedName>
        <fullName evidence="8">Carbohydrate binding X2 domain-containing protein</fullName>
    </recommendedName>
</protein>
<keyword evidence="4" id="KW-0624">Polysaccharide degradation</keyword>
<evidence type="ECO:0000256" key="7">
    <source>
        <dbReference type="SAM" id="SignalP"/>
    </source>
</evidence>
<keyword evidence="6" id="KW-1133">Transmembrane helix</keyword>
<comment type="caution">
    <text evidence="9">The sequence shown here is derived from an EMBL/GenBank/DDBJ whole genome shotgun (WGS) entry which is preliminary data.</text>
</comment>
<feature type="region of interest" description="Disordered" evidence="5">
    <location>
        <begin position="521"/>
        <end position="581"/>
    </location>
</feature>
<keyword evidence="2" id="KW-0136">Cellulose degradation</keyword>
<dbReference type="Pfam" id="PF03442">
    <property type="entry name" value="CBM_X2"/>
    <property type="match status" value="1"/>
</dbReference>
<feature type="transmembrane region" description="Helical" evidence="6">
    <location>
        <begin position="877"/>
        <end position="897"/>
    </location>
</feature>
<dbReference type="AlphaFoldDB" id="A0A3E5HLN5"/>
<evidence type="ECO:0000256" key="2">
    <source>
        <dbReference type="ARBA" id="ARBA00023001"/>
    </source>
</evidence>
<dbReference type="Gene3D" id="2.60.40.10">
    <property type="entry name" value="Immunoglobulins"/>
    <property type="match status" value="1"/>
</dbReference>
<dbReference type="InterPro" id="IPR013783">
    <property type="entry name" value="Ig-like_fold"/>
</dbReference>
<dbReference type="SUPFAM" id="SSF81296">
    <property type="entry name" value="E set domains"/>
    <property type="match status" value="1"/>
</dbReference>
<evidence type="ECO:0000259" key="8">
    <source>
        <dbReference type="Pfam" id="PF03442"/>
    </source>
</evidence>